<dbReference type="STRING" id="1333662.LPB303_02585"/>
<evidence type="ECO:0000313" key="3">
    <source>
        <dbReference type="Proteomes" id="UP000076923"/>
    </source>
</evidence>
<sequence>MHFLSDYPTEILILVFLIITFLISAFEKMLDWKGNVSFIKDHFKNSPLKSSVPFLLAILLIIEIFAVGFMITGVYQIYTSQVKEIALLGIQLSAISIIFMLVGQRLAKDYPGAMSLGVYFIISLCGVYLLNK</sequence>
<feature type="transmembrane region" description="Helical" evidence="1">
    <location>
        <begin position="7"/>
        <end position="26"/>
    </location>
</feature>
<feature type="transmembrane region" description="Helical" evidence="1">
    <location>
        <begin position="54"/>
        <end position="78"/>
    </location>
</feature>
<dbReference type="EMBL" id="LVWE01000003">
    <property type="protein sequence ID" value="OAD46439.1"/>
    <property type="molecule type" value="Genomic_DNA"/>
</dbReference>
<keyword evidence="1" id="KW-0472">Membrane</keyword>
<keyword evidence="1" id="KW-1133">Transmembrane helix</keyword>
<gene>
    <name evidence="2" type="ORF">LPB303_02585</name>
</gene>
<feature type="transmembrane region" description="Helical" evidence="1">
    <location>
        <begin position="110"/>
        <end position="130"/>
    </location>
</feature>
<dbReference type="AlphaFoldDB" id="A0A176TFA0"/>
<evidence type="ECO:0000256" key="1">
    <source>
        <dbReference type="SAM" id="Phobius"/>
    </source>
</evidence>
<accession>A0A176TFA0</accession>
<dbReference type="OrthoDB" id="957977at2"/>
<name>A0A176TFA0_9FLAO</name>
<organism evidence="2 3">
    <name type="scientific">Polaribacter atrinae</name>
    <dbReference type="NCBI Taxonomy" id="1333662"/>
    <lineage>
        <taxon>Bacteria</taxon>
        <taxon>Pseudomonadati</taxon>
        <taxon>Bacteroidota</taxon>
        <taxon>Flavobacteriia</taxon>
        <taxon>Flavobacteriales</taxon>
        <taxon>Flavobacteriaceae</taxon>
    </lineage>
</organism>
<feature type="transmembrane region" description="Helical" evidence="1">
    <location>
        <begin position="85"/>
        <end position="104"/>
    </location>
</feature>
<dbReference type="RefSeq" id="WP_068447815.1">
    <property type="nucleotide sequence ID" value="NZ_CANKUV010000002.1"/>
</dbReference>
<evidence type="ECO:0000313" key="2">
    <source>
        <dbReference type="EMBL" id="OAD46439.1"/>
    </source>
</evidence>
<comment type="caution">
    <text evidence="2">The sequence shown here is derived from an EMBL/GenBank/DDBJ whole genome shotgun (WGS) entry which is preliminary data.</text>
</comment>
<keyword evidence="3" id="KW-1185">Reference proteome</keyword>
<keyword evidence="1" id="KW-0812">Transmembrane</keyword>
<proteinExistence type="predicted"/>
<reference evidence="2 3" key="1">
    <citation type="submission" date="2016-02" db="EMBL/GenBank/DDBJ databases">
        <title>Draft genome sequence of Polaribacter atrinae KACC17473.</title>
        <authorList>
            <person name="Shin S.-K."/>
            <person name="Yi H."/>
        </authorList>
    </citation>
    <scope>NUCLEOTIDE SEQUENCE [LARGE SCALE GENOMIC DNA]</scope>
    <source>
        <strain evidence="2 3">KACC 17473</strain>
    </source>
</reference>
<dbReference type="Proteomes" id="UP000076923">
    <property type="component" value="Unassembled WGS sequence"/>
</dbReference>
<protein>
    <submittedName>
        <fullName evidence="2">DoxX family protein</fullName>
    </submittedName>
</protein>